<protein>
    <submittedName>
        <fullName evidence="1">Uncharacterized protein</fullName>
    </submittedName>
</protein>
<dbReference type="AlphaFoldDB" id="A0A061E775"/>
<accession>A0A061E775</accession>
<dbReference type="InParanoid" id="A0A061E775"/>
<reference evidence="1 2" key="1">
    <citation type="journal article" date="2013" name="Genome Biol.">
        <title>The genome sequence of the most widely cultivated cacao type and its use to identify candidate genes regulating pod color.</title>
        <authorList>
            <person name="Motamayor J.C."/>
            <person name="Mockaitis K."/>
            <person name="Schmutz J."/>
            <person name="Haiminen N."/>
            <person name="Iii D.L."/>
            <person name="Cornejo O."/>
            <person name="Findley S.D."/>
            <person name="Zheng P."/>
            <person name="Utro F."/>
            <person name="Royaert S."/>
            <person name="Saski C."/>
            <person name="Jenkins J."/>
            <person name="Podicheti R."/>
            <person name="Zhao M."/>
            <person name="Scheffler B.E."/>
            <person name="Stack J.C."/>
            <person name="Feltus F.A."/>
            <person name="Mustiga G.M."/>
            <person name="Amores F."/>
            <person name="Phillips W."/>
            <person name="Marelli J.P."/>
            <person name="May G.D."/>
            <person name="Shapiro H."/>
            <person name="Ma J."/>
            <person name="Bustamante C.D."/>
            <person name="Schnell R.J."/>
            <person name="Main D."/>
            <person name="Gilbert D."/>
            <person name="Parida L."/>
            <person name="Kuhn D.N."/>
        </authorList>
    </citation>
    <scope>NUCLEOTIDE SEQUENCE [LARGE SCALE GENOMIC DNA]</scope>
    <source>
        <strain evidence="2">cv. Matina 1-6</strain>
    </source>
</reference>
<dbReference type="Gramene" id="EOY00172">
    <property type="protein sequence ID" value="EOY00172"/>
    <property type="gene ID" value="TCM_009866"/>
</dbReference>
<gene>
    <name evidence="1" type="ORF">TCM_009866</name>
</gene>
<name>A0A061E775_THECC</name>
<dbReference type="Proteomes" id="UP000026915">
    <property type="component" value="Chromosome 2"/>
</dbReference>
<keyword evidence="2" id="KW-1185">Reference proteome</keyword>
<proteinExistence type="predicted"/>
<dbReference type="HOGENOM" id="CLU_1404734_0_0_1"/>
<evidence type="ECO:0000313" key="2">
    <source>
        <dbReference type="Proteomes" id="UP000026915"/>
    </source>
</evidence>
<evidence type="ECO:0000313" key="1">
    <source>
        <dbReference type="EMBL" id="EOY00172.1"/>
    </source>
</evidence>
<organism evidence="1 2">
    <name type="scientific">Theobroma cacao</name>
    <name type="common">Cacao</name>
    <name type="synonym">Cocoa</name>
    <dbReference type="NCBI Taxonomy" id="3641"/>
    <lineage>
        <taxon>Eukaryota</taxon>
        <taxon>Viridiplantae</taxon>
        <taxon>Streptophyta</taxon>
        <taxon>Embryophyta</taxon>
        <taxon>Tracheophyta</taxon>
        <taxon>Spermatophyta</taxon>
        <taxon>Magnoliopsida</taxon>
        <taxon>eudicotyledons</taxon>
        <taxon>Gunneridae</taxon>
        <taxon>Pentapetalae</taxon>
        <taxon>rosids</taxon>
        <taxon>malvids</taxon>
        <taxon>Malvales</taxon>
        <taxon>Malvaceae</taxon>
        <taxon>Byttnerioideae</taxon>
        <taxon>Theobroma</taxon>
    </lineage>
</organism>
<dbReference type="EMBL" id="CM001880">
    <property type="protein sequence ID" value="EOY00172.1"/>
    <property type="molecule type" value="Genomic_DNA"/>
</dbReference>
<sequence>MRKLMLSLAGFRSAFRVMSAYRDVAAIVMGPMGVPGHQMIMRLRSLDSPMLANIVETAMACGIWWSEAPRGLFGTWRDLPEVSDAGSDRGGVVTKASREDVMVPKKSHESHIDYGIKKPCLTLSRFPSSCENKISFSPRFPPIDGVVVPALVYCRLVIKTESERAGEKEKKIIILPWLYRQPFMEQGEREKECW</sequence>